<protein>
    <submittedName>
        <fullName evidence="1">DUF2225 domain-containing protein</fullName>
    </submittedName>
</protein>
<dbReference type="Pfam" id="PF09986">
    <property type="entry name" value="DUF2225"/>
    <property type="match status" value="1"/>
</dbReference>
<gene>
    <name evidence="1" type="ORF">LKD75_15310</name>
</gene>
<proteinExistence type="predicted"/>
<comment type="caution">
    <text evidence="1">The sequence shown here is derived from an EMBL/GenBank/DDBJ whole genome shotgun (WGS) entry which is preliminary data.</text>
</comment>
<keyword evidence="2" id="KW-1185">Reference proteome</keyword>
<evidence type="ECO:0000313" key="2">
    <source>
        <dbReference type="Proteomes" id="UP001197795"/>
    </source>
</evidence>
<organism evidence="1 2">
    <name type="scientific">Waltera acetigignens</name>
    <dbReference type="NCBI Taxonomy" id="2981769"/>
    <lineage>
        <taxon>Bacteria</taxon>
        <taxon>Bacillati</taxon>
        <taxon>Bacillota</taxon>
        <taxon>Clostridia</taxon>
        <taxon>Lachnospirales</taxon>
        <taxon>Lachnospiraceae</taxon>
        <taxon>Waltera</taxon>
    </lineage>
</organism>
<evidence type="ECO:0000313" key="1">
    <source>
        <dbReference type="EMBL" id="MCC2120933.1"/>
    </source>
</evidence>
<sequence>MSDKLFGLAGLGLDDLENMNIYGQDKKEEKAAAEAQKIEEKDLIFDKTFTCPVCGEDFPAKIMKTGKARLLSTDQDLRAKYEGIDAVKYDVILCPHCGYAALNRYFNSLNKVYIKLIKENISSKVQLHTYDDDIYSYEEAIERYKLCLANAVVKRAHASEKAYICLKSGWLMRGYQEHLEESGDTDMARLREVKTMEETYLKNAYTGFTEALQTEGFPMCGMDEITVEFLIAVLAARFQKYDVASRMVATILTSPSANARTKDKARELKDQILEELKNQKK</sequence>
<dbReference type="RefSeq" id="WP_022312124.1">
    <property type="nucleotide sequence ID" value="NZ_JAJEPV010000050.1"/>
</dbReference>
<dbReference type="EMBL" id="JAJEPV010000050">
    <property type="protein sequence ID" value="MCC2120933.1"/>
    <property type="molecule type" value="Genomic_DNA"/>
</dbReference>
<name>A0AAE3A5R0_9FIRM</name>
<dbReference type="AlphaFoldDB" id="A0AAE3A5R0"/>
<accession>A0AAE3A5R0</accession>
<dbReference type="Proteomes" id="UP001197795">
    <property type="component" value="Unassembled WGS sequence"/>
</dbReference>
<reference evidence="1 2" key="1">
    <citation type="submission" date="2021-10" db="EMBL/GenBank/DDBJ databases">
        <title>Anaerobic single-cell dispensing facilitates the cultivation of human gut bacteria.</title>
        <authorList>
            <person name="Afrizal A."/>
        </authorList>
    </citation>
    <scope>NUCLEOTIDE SEQUENCE [LARGE SCALE GENOMIC DNA]</scope>
    <source>
        <strain evidence="1 2">CLA-AA-H273</strain>
    </source>
</reference>
<dbReference type="InterPro" id="IPR018708">
    <property type="entry name" value="DUF2225"/>
</dbReference>